<dbReference type="GO" id="GO:0005737">
    <property type="term" value="C:cytoplasm"/>
    <property type="evidence" value="ECO:0007669"/>
    <property type="project" value="TreeGrafter"/>
</dbReference>
<evidence type="ECO:0000313" key="3">
    <source>
        <dbReference type="Proteomes" id="UP001163046"/>
    </source>
</evidence>
<dbReference type="InterPro" id="IPR000198">
    <property type="entry name" value="RhoGAP_dom"/>
</dbReference>
<protein>
    <submittedName>
        <fullName evidence="2">Rho-type gtpase-activating protein</fullName>
    </submittedName>
</protein>
<accession>A0A9W9ZNC2</accession>
<sequence>QQPLKSASADDIHTVCGTLKKMLNELSEPLLPNGEQLAHDLTRDQGAESDSEVHLQTYVNRLPDESLKCMTSLIQLLHRISEHSHVNGMTADNLGRVLTPTLFRPVTVSSLVLLPVLQNTLTRLTTLSNSLFSSKKELSDEDPQSPSACETHVTRPVKVSLEAKFANCRFKKFPVRASQSPSACETHVTRPVKVSLEAKFANCRFKKFPVRSH</sequence>
<feature type="non-terminal residue" evidence="2">
    <location>
        <position position="213"/>
    </location>
</feature>
<gene>
    <name evidence="2" type="primary">RGA2</name>
    <name evidence="2" type="ORF">OS493_023433</name>
</gene>
<dbReference type="GO" id="GO:0007264">
    <property type="term" value="P:small GTPase-mediated signal transduction"/>
    <property type="evidence" value="ECO:0007669"/>
    <property type="project" value="TreeGrafter"/>
</dbReference>
<dbReference type="PANTHER" id="PTHR45808">
    <property type="entry name" value="RHO GTPASE-ACTIVATING PROTEIN 68F"/>
    <property type="match status" value="1"/>
</dbReference>
<dbReference type="PROSITE" id="PS50238">
    <property type="entry name" value="RHOGAP"/>
    <property type="match status" value="1"/>
</dbReference>
<dbReference type="EMBL" id="MU825890">
    <property type="protein sequence ID" value="KAJ7384109.1"/>
    <property type="molecule type" value="Genomic_DNA"/>
</dbReference>
<dbReference type="CDD" id="cd00159">
    <property type="entry name" value="RhoGAP"/>
    <property type="match status" value="1"/>
</dbReference>
<dbReference type="PANTHER" id="PTHR45808:SF2">
    <property type="entry name" value="RHO GTPASE-ACTIVATING PROTEIN 68F"/>
    <property type="match status" value="1"/>
</dbReference>
<evidence type="ECO:0000259" key="1">
    <source>
        <dbReference type="PROSITE" id="PS50238"/>
    </source>
</evidence>
<dbReference type="Pfam" id="PF00620">
    <property type="entry name" value="RhoGAP"/>
    <property type="match status" value="1"/>
</dbReference>
<organism evidence="2 3">
    <name type="scientific">Desmophyllum pertusum</name>
    <dbReference type="NCBI Taxonomy" id="174260"/>
    <lineage>
        <taxon>Eukaryota</taxon>
        <taxon>Metazoa</taxon>
        <taxon>Cnidaria</taxon>
        <taxon>Anthozoa</taxon>
        <taxon>Hexacorallia</taxon>
        <taxon>Scleractinia</taxon>
        <taxon>Caryophylliina</taxon>
        <taxon>Caryophylliidae</taxon>
        <taxon>Desmophyllum</taxon>
    </lineage>
</organism>
<comment type="caution">
    <text evidence="2">The sequence shown here is derived from an EMBL/GenBank/DDBJ whole genome shotgun (WGS) entry which is preliminary data.</text>
</comment>
<dbReference type="AlphaFoldDB" id="A0A9W9ZNC2"/>
<dbReference type="Gene3D" id="1.10.555.10">
    <property type="entry name" value="Rho GTPase activation protein"/>
    <property type="match status" value="1"/>
</dbReference>
<dbReference type="SUPFAM" id="SSF48350">
    <property type="entry name" value="GTPase activation domain, GAP"/>
    <property type="match status" value="1"/>
</dbReference>
<dbReference type="Proteomes" id="UP001163046">
    <property type="component" value="Unassembled WGS sequence"/>
</dbReference>
<dbReference type="InterPro" id="IPR008936">
    <property type="entry name" value="Rho_GTPase_activation_prot"/>
</dbReference>
<proteinExistence type="predicted"/>
<feature type="domain" description="Rho-GAP" evidence="1">
    <location>
        <begin position="1"/>
        <end position="132"/>
    </location>
</feature>
<dbReference type="GO" id="GO:0005096">
    <property type="term" value="F:GTPase activator activity"/>
    <property type="evidence" value="ECO:0007669"/>
    <property type="project" value="TreeGrafter"/>
</dbReference>
<keyword evidence="3" id="KW-1185">Reference proteome</keyword>
<evidence type="ECO:0000313" key="2">
    <source>
        <dbReference type="EMBL" id="KAJ7384109.1"/>
    </source>
</evidence>
<dbReference type="SMART" id="SM00324">
    <property type="entry name" value="RhoGAP"/>
    <property type="match status" value="1"/>
</dbReference>
<reference evidence="2" key="1">
    <citation type="submission" date="2023-01" db="EMBL/GenBank/DDBJ databases">
        <title>Genome assembly of the deep-sea coral Lophelia pertusa.</title>
        <authorList>
            <person name="Herrera S."/>
            <person name="Cordes E."/>
        </authorList>
    </citation>
    <scope>NUCLEOTIDE SEQUENCE</scope>
    <source>
        <strain evidence="2">USNM1676648</strain>
        <tissue evidence="2">Polyp</tissue>
    </source>
</reference>
<name>A0A9W9ZNC2_9CNID</name>